<proteinExistence type="predicted"/>
<evidence type="ECO:0000313" key="2">
    <source>
        <dbReference type="EMBL" id="KAG8091679.1"/>
    </source>
</evidence>
<dbReference type="EMBL" id="JAAALK010000080">
    <property type="protein sequence ID" value="KAG8091679.1"/>
    <property type="molecule type" value="Genomic_DNA"/>
</dbReference>
<dbReference type="AlphaFoldDB" id="A0A8J6BPT1"/>
<evidence type="ECO:0000256" key="1">
    <source>
        <dbReference type="SAM" id="MobiDB-lite"/>
    </source>
</evidence>
<organism evidence="2 3">
    <name type="scientific">Zizania palustris</name>
    <name type="common">Northern wild rice</name>
    <dbReference type="NCBI Taxonomy" id="103762"/>
    <lineage>
        <taxon>Eukaryota</taxon>
        <taxon>Viridiplantae</taxon>
        <taxon>Streptophyta</taxon>
        <taxon>Embryophyta</taxon>
        <taxon>Tracheophyta</taxon>
        <taxon>Spermatophyta</taxon>
        <taxon>Magnoliopsida</taxon>
        <taxon>Liliopsida</taxon>
        <taxon>Poales</taxon>
        <taxon>Poaceae</taxon>
        <taxon>BOP clade</taxon>
        <taxon>Oryzoideae</taxon>
        <taxon>Oryzeae</taxon>
        <taxon>Zizaniinae</taxon>
        <taxon>Zizania</taxon>
    </lineage>
</organism>
<feature type="region of interest" description="Disordered" evidence="1">
    <location>
        <begin position="112"/>
        <end position="148"/>
    </location>
</feature>
<keyword evidence="3" id="KW-1185">Reference proteome</keyword>
<feature type="region of interest" description="Disordered" evidence="1">
    <location>
        <begin position="69"/>
        <end position="88"/>
    </location>
</feature>
<gene>
    <name evidence="2" type="ORF">GUJ93_ZPchr0012g21237</name>
</gene>
<reference evidence="2" key="2">
    <citation type="submission" date="2021-02" db="EMBL/GenBank/DDBJ databases">
        <authorList>
            <person name="Kimball J.A."/>
            <person name="Haas M.W."/>
            <person name="Macchietto M."/>
            <person name="Kono T."/>
            <person name="Duquette J."/>
            <person name="Shao M."/>
        </authorList>
    </citation>
    <scope>NUCLEOTIDE SEQUENCE</scope>
    <source>
        <tissue evidence="2">Fresh leaf tissue</tissue>
    </source>
</reference>
<feature type="region of interest" description="Disordered" evidence="1">
    <location>
        <begin position="1"/>
        <end position="24"/>
    </location>
</feature>
<dbReference type="Proteomes" id="UP000729402">
    <property type="component" value="Unassembled WGS sequence"/>
</dbReference>
<name>A0A8J6BPT1_ZIZPA</name>
<reference evidence="2" key="1">
    <citation type="journal article" date="2021" name="bioRxiv">
        <title>Whole Genome Assembly and Annotation of Northern Wild Rice, Zizania palustris L., Supports a Whole Genome Duplication in the Zizania Genus.</title>
        <authorList>
            <person name="Haas M."/>
            <person name="Kono T."/>
            <person name="Macchietto M."/>
            <person name="Millas R."/>
            <person name="McGilp L."/>
            <person name="Shao M."/>
            <person name="Duquette J."/>
            <person name="Hirsch C.N."/>
            <person name="Kimball J."/>
        </authorList>
    </citation>
    <scope>NUCLEOTIDE SEQUENCE</scope>
    <source>
        <tissue evidence="2">Fresh leaf tissue</tissue>
    </source>
</reference>
<evidence type="ECO:0000313" key="3">
    <source>
        <dbReference type="Proteomes" id="UP000729402"/>
    </source>
</evidence>
<comment type="caution">
    <text evidence="2">The sequence shown here is derived from an EMBL/GenBank/DDBJ whole genome shotgun (WGS) entry which is preliminary data.</text>
</comment>
<protein>
    <submittedName>
        <fullName evidence="2">Uncharacterized protein</fullName>
    </submittedName>
</protein>
<accession>A0A8J6BPT1</accession>
<sequence length="160" mass="17043">MAHRRAGPTRPVSSPSEARPGTAHRWARWAARVRPVEWAVLGPARHGKAHRKSAEGRVAVGASAEWRMPESGWRHGGGGLASGQRTGGECALRSAGSGRVECAVDGRTAECPTNGRIGGVRRRAEQMGGRRSAQRTAESRRSLGGLGDWPLVECARPLGR</sequence>